<protein>
    <submittedName>
        <fullName evidence="4">Polysaccharide deacetylase</fullName>
    </submittedName>
</protein>
<dbReference type="InterPro" id="IPR002509">
    <property type="entry name" value="NODB_dom"/>
</dbReference>
<dbReference type="InterPro" id="IPR051398">
    <property type="entry name" value="Polysacch_Deacetylase"/>
</dbReference>
<dbReference type="AlphaFoldDB" id="A0A1G7APH7"/>
<dbReference type="GO" id="GO:0005975">
    <property type="term" value="P:carbohydrate metabolic process"/>
    <property type="evidence" value="ECO:0007669"/>
    <property type="project" value="InterPro"/>
</dbReference>
<evidence type="ECO:0000313" key="4">
    <source>
        <dbReference type="EMBL" id="SDE15915.1"/>
    </source>
</evidence>
<dbReference type="RefSeq" id="WP_245709469.1">
    <property type="nucleotide sequence ID" value="NZ_FNAB01000011.1"/>
</dbReference>
<dbReference type="CDD" id="cd10918">
    <property type="entry name" value="CE4_NodB_like_5s_6s"/>
    <property type="match status" value="1"/>
</dbReference>
<feature type="domain" description="NodB homology" evidence="3">
    <location>
        <begin position="17"/>
        <end position="193"/>
    </location>
</feature>
<dbReference type="InterPro" id="IPR011330">
    <property type="entry name" value="Glyco_hydro/deAcase_b/a-brl"/>
</dbReference>
<evidence type="ECO:0000256" key="2">
    <source>
        <dbReference type="ARBA" id="ARBA00022729"/>
    </source>
</evidence>
<reference evidence="4 5" key="1">
    <citation type="submission" date="2016-10" db="EMBL/GenBank/DDBJ databases">
        <authorList>
            <person name="de Groot N.N."/>
        </authorList>
    </citation>
    <scope>NUCLEOTIDE SEQUENCE [LARGE SCALE GENOMIC DNA]</scope>
    <source>
        <strain evidence="4 5">JCM 11308</strain>
    </source>
</reference>
<organism evidence="4 5">
    <name type="scientific">Rhodococcus tukisamuensis</name>
    <dbReference type="NCBI Taxonomy" id="168276"/>
    <lineage>
        <taxon>Bacteria</taxon>
        <taxon>Bacillati</taxon>
        <taxon>Actinomycetota</taxon>
        <taxon>Actinomycetes</taxon>
        <taxon>Mycobacteriales</taxon>
        <taxon>Nocardiaceae</taxon>
        <taxon>Rhodococcus</taxon>
    </lineage>
</organism>
<dbReference type="Proteomes" id="UP000199417">
    <property type="component" value="Unassembled WGS sequence"/>
</dbReference>
<evidence type="ECO:0000256" key="1">
    <source>
        <dbReference type="ARBA" id="ARBA00004613"/>
    </source>
</evidence>
<dbReference type="EMBL" id="FNAB01000011">
    <property type="protein sequence ID" value="SDE15915.1"/>
    <property type="molecule type" value="Genomic_DNA"/>
</dbReference>
<name>A0A1G7APH7_9NOCA</name>
<dbReference type="STRING" id="168276.SAMN05444580_11138"/>
<proteinExistence type="predicted"/>
<dbReference type="Gene3D" id="3.20.20.370">
    <property type="entry name" value="Glycoside hydrolase/deacetylase"/>
    <property type="match status" value="1"/>
</dbReference>
<evidence type="ECO:0000313" key="5">
    <source>
        <dbReference type="Proteomes" id="UP000199417"/>
    </source>
</evidence>
<dbReference type="Pfam" id="PF01522">
    <property type="entry name" value="Polysacc_deac_1"/>
    <property type="match status" value="1"/>
</dbReference>
<gene>
    <name evidence="4" type="ORF">SAMN05444580_11138</name>
</gene>
<comment type="subcellular location">
    <subcellularLocation>
        <location evidence="1">Secreted</location>
    </subcellularLocation>
</comment>
<dbReference type="PROSITE" id="PS51677">
    <property type="entry name" value="NODB"/>
    <property type="match status" value="1"/>
</dbReference>
<evidence type="ECO:0000259" key="3">
    <source>
        <dbReference type="PROSITE" id="PS51677"/>
    </source>
</evidence>
<dbReference type="PANTHER" id="PTHR34216:SF3">
    <property type="entry name" value="POLY-BETA-1,6-N-ACETYL-D-GLUCOSAMINE N-DEACETYLASE"/>
    <property type="match status" value="1"/>
</dbReference>
<keyword evidence="5" id="KW-1185">Reference proteome</keyword>
<sequence length="193" mass="21644">MSIAQFERLLDAVAGRSDVRITFDDGNVSDVEVALPRLVERGLVAEFFLLAGTLGDRGRVDHTDVRALLDAGMAIGSHGWAHRDWRRINNEQARRELDDAHRVLGELTGRPVSRVAIPFGSYDRHVLRRLRSAGVTRAYSSDGGRARPDTWLQARTSLRHDMDAAWIARLLDPNTSLTRRARGCAARVIKRLR</sequence>
<dbReference type="GO" id="GO:0005576">
    <property type="term" value="C:extracellular region"/>
    <property type="evidence" value="ECO:0007669"/>
    <property type="project" value="UniProtKB-SubCell"/>
</dbReference>
<dbReference type="PANTHER" id="PTHR34216">
    <property type="match status" value="1"/>
</dbReference>
<accession>A0A1G7APH7</accession>
<dbReference type="SUPFAM" id="SSF88713">
    <property type="entry name" value="Glycoside hydrolase/deacetylase"/>
    <property type="match status" value="1"/>
</dbReference>
<keyword evidence="2" id="KW-0732">Signal</keyword>
<dbReference type="GO" id="GO:0016810">
    <property type="term" value="F:hydrolase activity, acting on carbon-nitrogen (but not peptide) bonds"/>
    <property type="evidence" value="ECO:0007669"/>
    <property type="project" value="InterPro"/>
</dbReference>